<proteinExistence type="inferred from homology"/>
<dbReference type="EMBL" id="MAPZ01000019">
    <property type="protein sequence ID" value="OBY10634.1"/>
    <property type="molecule type" value="Genomic_DNA"/>
</dbReference>
<keyword evidence="3" id="KW-1185">Reference proteome</keyword>
<dbReference type="Proteomes" id="UP000092714">
    <property type="component" value="Unassembled WGS sequence"/>
</dbReference>
<dbReference type="GO" id="GO:0009052">
    <property type="term" value="P:pentose-phosphate shunt, non-oxidative branch"/>
    <property type="evidence" value="ECO:0007669"/>
    <property type="project" value="TreeGrafter"/>
</dbReference>
<dbReference type="GO" id="GO:0019316">
    <property type="term" value="P:D-allose catabolic process"/>
    <property type="evidence" value="ECO:0007669"/>
    <property type="project" value="TreeGrafter"/>
</dbReference>
<sequence>MKVIIASDSKSVEFKNGIKEDLLNKGYEVIDKTEGKEVDFYDASNLVCEAILNKEGVRGIVVDEYGTGSFNVCAKHKYIVCAQVADEHSAKMTRDHNNTSIITMGSKVTSLEIGKRISEKFVSSEYSGGRHQIRVDMLNKMA</sequence>
<dbReference type="PIRSF" id="PIRSF005384">
    <property type="entry name" value="RpiB_LacA_B"/>
    <property type="match status" value="1"/>
</dbReference>
<dbReference type="OrthoDB" id="1778624at2"/>
<dbReference type="NCBIfam" id="NF006380">
    <property type="entry name" value="PRK08621.1"/>
    <property type="match status" value="1"/>
</dbReference>
<dbReference type="GeneID" id="42774563"/>
<dbReference type="Pfam" id="PF02502">
    <property type="entry name" value="LacAB_rpiB"/>
    <property type="match status" value="1"/>
</dbReference>
<protein>
    <submittedName>
        <fullName evidence="2">Galactose-6-phosphate isomerase</fullName>
    </submittedName>
</protein>
<gene>
    <name evidence="2" type="ORF">CP373A1_08985</name>
</gene>
<comment type="caution">
    <text evidence="2">The sequence shown here is derived from an EMBL/GenBank/DDBJ whole genome shotgun (WGS) entry which is preliminary data.</text>
</comment>
<dbReference type="PANTHER" id="PTHR30345:SF5">
    <property type="entry name" value="GALACTOSE-6-PHOSPHATE ISOMERASE SUBUNIT LACA"/>
    <property type="match status" value="1"/>
</dbReference>
<dbReference type="GO" id="GO:0004751">
    <property type="term" value="F:ribose-5-phosphate isomerase activity"/>
    <property type="evidence" value="ECO:0007669"/>
    <property type="project" value="TreeGrafter"/>
</dbReference>
<organism evidence="2 3">
    <name type="scientific">Clostridium paraputrificum</name>
    <dbReference type="NCBI Taxonomy" id="29363"/>
    <lineage>
        <taxon>Bacteria</taxon>
        <taxon>Bacillati</taxon>
        <taxon>Bacillota</taxon>
        <taxon>Clostridia</taxon>
        <taxon>Eubacteriales</taxon>
        <taxon>Clostridiaceae</taxon>
        <taxon>Clostridium</taxon>
    </lineage>
</organism>
<dbReference type="Gene3D" id="3.40.1400.10">
    <property type="entry name" value="Sugar-phosphate isomerase, RpiB/LacA/LacB"/>
    <property type="match status" value="1"/>
</dbReference>
<reference evidence="2 3" key="1">
    <citation type="submission" date="2016-06" db="EMBL/GenBank/DDBJ databases">
        <authorList>
            <person name="Kjaerup R.B."/>
            <person name="Dalgaard T.S."/>
            <person name="Juul-Madsen H.R."/>
        </authorList>
    </citation>
    <scope>NUCLEOTIDE SEQUENCE [LARGE SCALE GENOMIC DNA]</scope>
    <source>
        <strain evidence="2 3">373-A1</strain>
    </source>
</reference>
<dbReference type="SUPFAM" id="SSF89623">
    <property type="entry name" value="Ribose/Galactose isomerase RpiB/AlsB"/>
    <property type="match status" value="1"/>
</dbReference>
<keyword evidence="2" id="KW-0413">Isomerase</keyword>
<evidence type="ECO:0000313" key="3">
    <source>
        <dbReference type="Proteomes" id="UP000092714"/>
    </source>
</evidence>
<accession>A0A174Q4B0</accession>
<dbReference type="NCBIfam" id="TIGR00689">
    <property type="entry name" value="rpiB_lacA_lacB"/>
    <property type="match status" value="1"/>
</dbReference>
<dbReference type="eggNOG" id="COG0698">
    <property type="taxonomic scope" value="Bacteria"/>
</dbReference>
<dbReference type="PANTHER" id="PTHR30345">
    <property type="entry name" value="RIBOSE-5-PHOSPHATE ISOMERASE B"/>
    <property type="match status" value="1"/>
</dbReference>
<dbReference type="InterPro" id="IPR036569">
    <property type="entry name" value="RpiB_LacA_LacB_sf"/>
</dbReference>
<name>A0A174Q4B0_9CLOT</name>
<dbReference type="RefSeq" id="WP_027096723.1">
    <property type="nucleotide sequence ID" value="NZ_CABHIH010000002.1"/>
</dbReference>
<comment type="similarity">
    <text evidence="1">Belongs to the LacAB/RpiB family.</text>
</comment>
<evidence type="ECO:0000313" key="2">
    <source>
        <dbReference type="EMBL" id="OBY10634.1"/>
    </source>
</evidence>
<dbReference type="InterPro" id="IPR003500">
    <property type="entry name" value="RpiB_LacA_LacB"/>
</dbReference>
<dbReference type="AlphaFoldDB" id="A0A174Q4B0"/>
<evidence type="ECO:0000256" key="1">
    <source>
        <dbReference type="ARBA" id="ARBA00008754"/>
    </source>
</evidence>